<reference evidence="1 2" key="2">
    <citation type="journal article" date="2022" name="Mol. Ecol. Resour.">
        <title>The genomes of chicory, endive, great burdock and yacon provide insights into Asteraceae paleo-polyploidization history and plant inulin production.</title>
        <authorList>
            <person name="Fan W."/>
            <person name="Wang S."/>
            <person name="Wang H."/>
            <person name="Wang A."/>
            <person name="Jiang F."/>
            <person name="Liu H."/>
            <person name="Zhao H."/>
            <person name="Xu D."/>
            <person name="Zhang Y."/>
        </authorList>
    </citation>
    <scope>NUCLEOTIDE SEQUENCE [LARGE SCALE GENOMIC DNA]</scope>
    <source>
        <strain evidence="2">cv. Yunnan</strain>
        <tissue evidence="1">Leaves</tissue>
    </source>
</reference>
<protein>
    <submittedName>
        <fullName evidence="1">Uncharacterized protein</fullName>
    </submittedName>
</protein>
<evidence type="ECO:0000313" key="2">
    <source>
        <dbReference type="Proteomes" id="UP001056120"/>
    </source>
</evidence>
<proteinExistence type="predicted"/>
<reference evidence="2" key="1">
    <citation type="journal article" date="2022" name="Mol. Ecol. Resour.">
        <title>The genomes of chicory, endive, great burdock and yacon provide insights into Asteraceae palaeo-polyploidization history and plant inulin production.</title>
        <authorList>
            <person name="Fan W."/>
            <person name="Wang S."/>
            <person name="Wang H."/>
            <person name="Wang A."/>
            <person name="Jiang F."/>
            <person name="Liu H."/>
            <person name="Zhao H."/>
            <person name="Xu D."/>
            <person name="Zhang Y."/>
        </authorList>
    </citation>
    <scope>NUCLEOTIDE SEQUENCE [LARGE SCALE GENOMIC DNA]</scope>
    <source>
        <strain evidence="2">cv. Yunnan</strain>
    </source>
</reference>
<dbReference type="Proteomes" id="UP001056120">
    <property type="component" value="Linkage Group LG07"/>
</dbReference>
<accession>A0ACB9ITN0</accession>
<dbReference type="EMBL" id="CM042024">
    <property type="protein sequence ID" value="KAI3810850.1"/>
    <property type="molecule type" value="Genomic_DNA"/>
</dbReference>
<gene>
    <name evidence="1" type="ORF">L1987_20473</name>
</gene>
<organism evidence="1 2">
    <name type="scientific">Smallanthus sonchifolius</name>
    <dbReference type="NCBI Taxonomy" id="185202"/>
    <lineage>
        <taxon>Eukaryota</taxon>
        <taxon>Viridiplantae</taxon>
        <taxon>Streptophyta</taxon>
        <taxon>Embryophyta</taxon>
        <taxon>Tracheophyta</taxon>
        <taxon>Spermatophyta</taxon>
        <taxon>Magnoliopsida</taxon>
        <taxon>eudicotyledons</taxon>
        <taxon>Gunneridae</taxon>
        <taxon>Pentapetalae</taxon>
        <taxon>asterids</taxon>
        <taxon>campanulids</taxon>
        <taxon>Asterales</taxon>
        <taxon>Asteraceae</taxon>
        <taxon>Asteroideae</taxon>
        <taxon>Heliantheae alliance</taxon>
        <taxon>Millerieae</taxon>
        <taxon>Smallanthus</taxon>
    </lineage>
</organism>
<keyword evidence="2" id="KW-1185">Reference proteome</keyword>
<comment type="caution">
    <text evidence="1">The sequence shown here is derived from an EMBL/GenBank/DDBJ whole genome shotgun (WGS) entry which is preliminary data.</text>
</comment>
<name>A0ACB9ITN0_9ASTR</name>
<sequence length="120" mass="13421">MRLMSRLSPPLSTTGTLVTGDMRSSFVSLFCCCRSTPPFADHQHTRYRPHTILLLLPESPPFAGHKFYSPPSRPIPTNLQLLRLPDGDGGYLVKLVVPPRSKVTRFSEPMLTAFPTRCLP</sequence>
<evidence type="ECO:0000313" key="1">
    <source>
        <dbReference type="EMBL" id="KAI3810850.1"/>
    </source>
</evidence>